<feature type="compositionally biased region" description="Polar residues" evidence="6">
    <location>
        <begin position="903"/>
        <end position="915"/>
    </location>
</feature>
<feature type="compositionally biased region" description="Basic residues" evidence="6">
    <location>
        <begin position="106"/>
        <end position="123"/>
    </location>
</feature>
<organism evidence="8 9">
    <name type="scientific">Dinoponera quadriceps</name>
    <name type="common">South American ant</name>
    <dbReference type="NCBI Taxonomy" id="609295"/>
    <lineage>
        <taxon>Eukaryota</taxon>
        <taxon>Metazoa</taxon>
        <taxon>Ecdysozoa</taxon>
        <taxon>Arthropoda</taxon>
        <taxon>Hexapoda</taxon>
        <taxon>Insecta</taxon>
        <taxon>Pterygota</taxon>
        <taxon>Neoptera</taxon>
        <taxon>Endopterygota</taxon>
        <taxon>Hymenoptera</taxon>
        <taxon>Apocrita</taxon>
        <taxon>Aculeata</taxon>
        <taxon>Formicoidea</taxon>
        <taxon>Formicidae</taxon>
        <taxon>Ponerinae</taxon>
        <taxon>Ponerini</taxon>
        <taxon>Dinoponera</taxon>
    </lineage>
</organism>
<keyword evidence="5" id="KW-0325">Glycoprotein</keyword>
<feature type="region of interest" description="Disordered" evidence="6">
    <location>
        <begin position="96"/>
        <end position="147"/>
    </location>
</feature>
<dbReference type="PANTHER" id="PTHR45951:SF3">
    <property type="entry name" value="PROTEIN DISPATCHED"/>
    <property type="match status" value="1"/>
</dbReference>
<feature type="compositionally biased region" description="Basic and acidic residues" evidence="6">
    <location>
        <begin position="124"/>
        <end position="142"/>
    </location>
</feature>
<evidence type="ECO:0000313" key="9">
    <source>
        <dbReference type="RefSeq" id="XP_014475791.1"/>
    </source>
</evidence>
<evidence type="ECO:0000256" key="7">
    <source>
        <dbReference type="SAM" id="Phobius"/>
    </source>
</evidence>
<proteinExistence type="predicted"/>
<comment type="subcellular location">
    <subcellularLocation>
        <location evidence="1">Membrane</location>
        <topology evidence="1">Multi-pass membrane protein</topology>
    </subcellularLocation>
</comment>
<dbReference type="Proteomes" id="UP000515204">
    <property type="component" value="Unplaced"/>
</dbReference>
<feature type="region of interest" description="Disordered" evidence="6">
    <location>
        <begin position="884"/>
        <end position="915"/>
    </location>
</feature>
<dbReference type="SUPFAM" id="SSF82866">
    <property type="entry name" value="Multidrug efflux transporter AcrB transmembrane domain"/>
    <property type="match status" value="2"/>
</dbReference>
<feature type="transmembrane region" description="Helical" evidence="7">
    <location>
        <begin position="802"/>
        <end position="821"/>
    </location>
</feature>
<sequence>MERFSRMVVHYPYIILTTVLVFSLICLITPLVTKKFPDFSDPQMGFEARGTILAQRFTAWQNLMESTRASGELVDNPLEYYRYIQSQQLNVNIKNSSLPIQDVNRKTQKGKHKQKGKKKGKRKQQNDKNHNQTNDETKDAKELLGLGNKHRVNNLADNKKNKDHSNDDNFFCNLPTSSYARVVIGADSKETNLWSMEGISAQCHIDGALRANTHFTSLCQTQVERSGADPKCCRSWSPANYVALLSNRSSCLEVTENDLDRVKMLLEQCAYYYHNRQLLPNCAEDANCQRQVPRECYVRNAAYYLLHFLLDVDFIPSHETDIENKQNSTLQSVMLFLPVAASSATLDFYKEIDTRHDDLIYGNIRVQGMQFGLKSTLFDRLLVSDSSLLLAGFVFVTLCIWAYTGSVILTITTIFAVVFSLGISYAMYTLVLRIRFFPFMNFLAIVVAIGIGADDAFIYCKIWNSNKRHGFSDGGLVGGDASTEILPLRFVWGIEPIDNGDYLDPSRKGTPEWDETFDITAPESQLWLEQFCQNLRSEPFYRNTMGPLLSNCFIESLRSWMQRRCLDPLDPHIDYSPCCESSKFPYEPSVLQQCAAEATAELHRTPSYLWIRSNAAGLKFVKEPPHLLATMGTNVTTKLTAKIKALVVEYDSSYAYTLSFASMNTFFNQVENWMQGQLQNAPRGMQRGWFVSRLEFFELQRTLYNGTIWAIGVSLILALIVLALVTLNPLISLYAIVTVGAAIIVTVAILILLGWKLNVLESVAVSTAIGLAVDFSLHYAVSFKTSITEARIDRVKIALQQMGGPTFMAAITTGAAGALMLPSHVMAYIQIGVFLLLVMTISWIYATLLMCPMLAVAGPSLHFAQFKYPRLKMCFKTGYENGGAEGVRRNNDDRTKKPYKSQGIVSESTQGTSGTVRQPYCTELEMLTVRPPSPSSPLSALIG</sequence>
<keyword evidence="4 7" id="KW-0472">Membrane</keyword>
<keyword evidence="8" id="KW-1185">Reference proteome</keyword>
<accession>A0A6P3XBP5</accession>
<evidence type="ECO:0000256" key="5">
    <source>
        <dbReference type="ARBA" id="ARBA00023180"/>
    </source>
</evidence>
<feature type="transmembrane region" description="Helical" evidence="7">
    <location>
        <begin position="381"/>
        <end position="403"/>
    </location>
</feature>
<evidence type="ECO:0000313" key="8">
    <source>
        <dbReference type="Proteomes" id="UP000515204"/>
    </source>
</evidence>
<feature type="transmembrane region" description="Helical" evidence="7">
    <location>
        <begin position="439"/>
        <end position="459"/>
    </location>
</feature>
<name>A0A6P3XBP5_DINQU</name>
<dbReference type="OrthoDB" id="193905at2759"/>
<dbReference type="Gene3D" id="1.20.1640.10">
    <property type="entry name" value="Multidrug efflux transporter AcrB transmembrane domain"/>
    <property type="match status" value="2"/>
</dbReference>
<gene>
    <name evidence="9" type="primary">LOC106745052</name>
</gene>
<dbReference type="GO" id="GO:0007224">
    <property type="term" value="P:smoothened signaling pathway"/>
    <property type="evidence" value="ECO:0007669"/>
    <property type="project" value="TreeGrafter"/>
</dbReference>
<evidence type="ECO:0000256" key="6">
    <source>
        <dbReference type="SAM" id="MobiDB-lite"/>
    </source>
</evidence>
<feature type="transmembrane region" description="Helical" evidence="7">
    <location>
        <begin position="409"/>
        <end position="432"/>
    </location>
</feature>
<feature type="transmembrane region" description="Helical" evidence="7">
    <location>
        <begin position="734"/>
        <end position="757"/>
    </location>
</feature>
<evidence type="ECO:0000256" key="2">
    <source>
        <dbReference type="ARBA" id="ARBA00022692"/>
    </source>
</evidence>
<feature type="transmembrane region" description="Helical" evidence="7">
    <location>
        <begin position="708"/>
        <end position="727"/>
    </location>
</feature>
<feature type="compositionally biased region" description="Basic and acidic residues" evidence="6">
    <location>
        <begin position="886"/>
        <end position="896"/>
    </location>
</feature>
<keyword evidence="3 7" id="KW-1133">Transmembrane helix</keyword>
<dbReference type="AlphaFoldDB" id="A0A6P3XBP5"/>
<keyword evidence="2 7" id="KW-0812">Transmembrane</keyword>
<dbReference type="RefSeq" id="XP_014475791.1">
    <property type="nucleotide sequence ID" value="XM_014620305.1"/>
</dbReference>
<feature type="transmembrane region" description="Helical" evidence="7">
    <location>
        <begin position="763"/>
        <end position="781"/>
    </location>
</feature>
<evidence type="ECO:0000256" key="3">
    <source>
        <dbReference type="ARBA" id="ARBA00022989"/>
    </source>
</evidence>
<evidence type="ECO:0000256" key="1">
    <source>
        <dbReference type="ARBA" id="ARBA00004141"/>
    </source>
</evidence>
<dbReference type="GeneID" id="106745052"/>
<dbReference type="PANTHER" id="PTHR45951">
    <property type="entry name" value="PROTEIN DISPATCHED-RELATED"/>
    <property type="match status" value="1"/>
</dbReference>
<feature type="transmembrane region" description="Helical" evidence="7">
    <location>
        <begin position="827"/>
        <end position="857"/>
    </location>
</feature>
<evidence type="ECO:0000256" key="4">
    <source>
        <dbReference type="ARBA" id="ARBA00023136"/>
    </source>
</evidence>
<feature type="transmembrane region" description="Helical" evidence="7">
    <location>
        <begin position="12"/>
        <end position="32"/>
    </location>
</feature>
<dbReference type="GO" id="GO:0022857">
    <property type="term" value="F:transmembrane transporter activity"/>
    <property type="evidence" value="ECO:0007669"/>
    <property type="project" value="TreeGrafter"/>
</dbReference>
<reference evidence="9" key="1">
    <citation type="submission" date="2025-08" db="UniProtKB">
        <authorList>
            <consortium name="RefSeq"/>
        </authorList>
    </citation>
    <scope>IDENTIFICATION</scope>
</reference>
<dbReference type="InterPro" id="IPR052081">
    <property type="entry name" value="Dispatched_Hh_regulator"/>
</dbReference>
<protein>
    <submittedName>
        <fullName evidence="9">Protein dispatched isoform X2</fullName>
    </submittedName>
</protein>
<dbReference type="GO" id="GO:0016020">
    <property type="term" value="C:membrane"/>
    <property type="evidence" value="ECO:0007669"/>
    <property type="project" value="UniProtKB-SubCell"/>
</dbReference>